<sequence length="260" mass="26737">MSTNLRVEQALEKLQAQAVQDGTGGSSPLALSLTAVGIGTTSPSALLAVGGDVHLEKSGSPKLSIRSRGHGTQHYSVRVTNARDGDGADARCFVVRNEDHGRDEIILDAAGNVAFSGDVVLSGADCAEDFEVVCADDVAPGDVMVIDEGGRLCASSRMYDTRVAGIVAGAGEFRPGMVLGRKAGDGAEGRVPIALVGRTNCRVDAEYGAVRVGDLLTTSPTRGHAMRAGDPLRAFGAVVGKAMVAITEGRSLIPVLIALQ</sequence>
<evidence type="ECO:0000313" key="1">
    <source>
        <dbReference type="EMBL" id="GAB92047.1"/>
    </source>
</evidence>
<evidence type="ECO:0000313" key="2">
    <source>
        <dbReference type="Proteomes" id="UP000008363"/>
    </source>
</evidence>
<dbReference type="Proteomes" id="UP000008363">
    <property type="component" value="Unassembled WGS sequence"/>
</dbReference>
<dbReference type="STRING" id="1108045.GORHZ_159_00030"/>
<protein>
    <submittedName>
        <fullName evidence="1">Uncharacterized protein</fullName>
    </submittedName>
</protein>
<name>K6WIQ5_9ACTN</name>
<dbReference type="AlphaFoldDB" id="K6WIQ5"/>
<organism evidence="1 2">
    <name type="scientific">Gordonia rhizosphera NBRC 16068</name>
    <dbReference type="NCBI Taxonomy" id="1108045"/>
    <lineage>
        <taxon>Bacteria</taxon>
        <taxon>Bacillati</taxon>
        <taxon>Actinomycetota</taxon>
        <taxon>Actinomycetes</taxon>
        <taxon>Mycobacteriales</taxon>
        <taxon>Gordoniaceae</taxon>
        <taxon>Gordonia</taxon>
    </lineage>
</organism>
<dbReference type="EMBL" id="BAHC01000159">
    <property type="protein sequence ID" value="GAB92047.1"/>
    <property type="molecule type" value="Genomic_DNA"/>
</dbReference>
<gene>
    <name evidence="1" type="ORF">GORHZ_159_00030</name>
</gene>
<comment type="caution">
    <text evidence="1">The sequence shown here is derived from an EMBL/GenBank/DDBJ whole genome shotgun (WGS) entry which is preliminary data.</text>
</comment>
<keyword evidence="2" id="KW-1185">Reference proteome</keyword>
<accession>K6WIQ5</accession>
<proteinExistence type="predicted"/>
<reference evidence="1 2" key="1">
    <citation type="submission" date="2012-08" db="EMBL/GenBank/DDBJ databases">
        <title>Whole genome shotgun sequence of Gordonia rhizosphera NBRC 16068.</title>
        <authorList>
            <person name="Takarada H."/>
            <person name="Isaki S."/>
            <person name="Hosoyama A."/>
            <person name="Tsuchikane K."/>
            <person name="Katsumata H."/>
            <person name="Baba S."/>
            <person name="Ohji S."/>
            <person name="Yamazaki S."/>
            <person name="Fujita N."/>
        </authorList>
    </citation>
    <scope>NUCLEOTIDE SEQUENCE [LARGE SCALE GENOMIC DNA]</scope>
    <source>
        <strain evidence="1 2">NBRC 16068</strain>
    </source>
</reference>
<dbReference type="eggNOG" id="ENOG5031FB4">
    <property type="taxonomic scope" value="Bacteria"/>
</dbReference>